<dbReference type="EMBL" id="KV014464">
    <property type="protein sequence ID" value="KZV22089.1"/>
    <property type="molecule type" value="Genomic_DNA"/>
</dbReference>
<accession>A0A2Z7ARR9</accession>
<protein>
    <submittedName>
        <fullName evidence="1">Pumilio</fullName>
    </submittedName>
</protein>
<organism evidence="1 2">
    <name type="scientific">Dorcoceras hygrometricum</name>
    <dbReference type="NCBI Taxonomy" id="472368"/>
    <lineage>
        <taxon>Eukaryota</taxon>
        <taxon>Viridiplantae</taxon>
        <taxon>Streptophyta</taxon>
        <taxon>Embryophyta</taxon>
        <taxon>Tracheophyta</taxon>
        <taxon>Spermatophyta</taxon>
        <taxon>Magnoliopsida</taxon>
        <taxon>eudicotyledons</taxon>
        <taxon>Gunneridae</taxon>
        <taxon>Pentapetalae</taxon>
        <taxon>asterids</taxon>
        <taxon>lamiids</taxon>
        <taxon>Lamiales</taxon>
        <taxon>Gesneriaceae</taxon>
        <taxon>Didymocarpoideae</taxon>
        <taxon>Trichosporeae</taxon>
        <taxon>Loxocarpinae</taxon>
        <taxon>Dorcoceras</taxon>
    </lineage>
</organism>
<dbReference type="Proteomes" id="UP000250235">
    <property type="component" value="Unassembled WGS sequence"/>
</dbReference>
<gene>
    <name evidence="1" type="ORF">F511_37336</name>
</gene>
<evidence type="ECO:0000313" key="2">
    <source>
        <dbReference type="Proteomes" id="UP000250235"/>
    </source>
</evidence>
<keyword evidence="2" id="KW-1185">Reference proteome</keyword>
<proteinExistence type="predicted"/>
<dbReference type="AlphaFoldDB" id="A0A2Z7ARR9"/>
<name>A0A2Z7ARR9_9LAMI</name>
<evidence type="ECO:0000313" key="1">
    <source>
        <dbReference type="EMBL" id="KZV22089.1"/>
    </source>
</evidence>
<reference evidence="1 2" key="1">
    <citation type="journal article" date="2015" name="Proc. Natl. Acad. Sci. U.S.A.">
        <title>The resurrection genome of Boea hygrometrica: A blueprint for survival of dehydration.</title>
        <authorList>
            <person name="Xiao L."/>
            <person name="Yang G."/>
            <person name="Zhang L."/>
            <person name="Yang X."/>
            <person name="Zhao S."/>
            <person name="Ji Z."/>
            <person name="Zhou Q."/>
            <person name="Hu M."/>
            <person name="Wang Y."/>
            <person name="Chen M."/>
            <person name="Xu Y."/>
            <person name="Jin H."/>
            <person name="Xiao X."/>
            <person name="Hu G."/>
            <person name="Bao F."/>
            <person name="Hu Y."/>
            <person name="Wan P."/>
            <person name="Li L."/>
            <person name="Deng X."/>
            <person name="Kuang T."/>
            <person name="Xiang C."/>
            <person name="Zhu J.K."/>
            <person name="Oliver M.J."/>
            <person name="He Y."/>
        </authorList>
    </citation>
    <scope>NUCLEOTIDE SEQUENCE [LARGE SCALE GENOMIC DNA]</scope>
    <source>
        <strain evidence="2">cv. XS01</strain>
    </source>
</reference>
<sequence>MSNSSQRRISAQRNQNSLQCHHLAQSKTINLDNLYSAQEKQINLEHRISAQDRVLGVLAACGMLDRVRAGAAVIKSSSGILPQQEIRGDFLYIRLLVNCVHSTQIFVTRENRSALRSSKMVTQLRDQTRYTPGAHTFQEELSPVK</sequence>